<evidence type="ECO:0000259" key="1">
    <source>
        <dbReference type="Pfam" id="PF12770"/>
    </source>
</evidence>
<dbReference type="PANTHER" id="PTHR10098:SF108">
    <property type="entry name" value="TETRATRICOPEPTIDE REPEAT PROTEIN 28"/>
    <property type="match status" value="1"/>
</dbReference>
<sequence length="1225" mass="139570">MSNDDVLMSVALDTCKTLFVTISLYVKYLNKLISTLDVIRKISISDKSWHDALENVPLERRSFYQGRTIFESVKQVLVSVTSWEGYLKTAVEMQQERQVNLGIGFPCGKTGQQSLSLSVAMEDWEKSTETISEVLAQCTCRPELEALILDEDYQLLETSSENYAIIFQGCVSALEATSAWISFATALAEVKESHFRDKNVPDQECSSKASTLIGEMSRLLQTQKEKNSHFQLKKLIDKSLILKRCAENKNSLQSGSPFKKMMQHPKFQNVVKDVELFMKYIYDVIKDLKCRDINFNFEEELQTASEKQEFFEELSDINLPIAADMLDKIMKQVNDDWERLLYLQVRFEIAMRYDGSQVARGIGEEMYRLAKDIHEGKIQVENSEYSKRLAISYHILACMNCSVVIDQTQYRRELLEAKRYLEEAAEIALCEGTERDKTLLYFARESYVDFKRFYNNVINPQRSDKRTKNHKTLIKHLVGKFYRQVDRHSVYKSAVHPGSFLQDTLDVAEEEKDARAMASARIQLAQTYEGEGRYSEALENILKSVMYMLMTGDLAALLTVFPFLINTHNNLGNIEDVLKYCLIVDEIATKTDFGFDACILLTSIASPALYRLGFHVEANDLWMYFVQAIRNQVDKYFGIATGFEALGRYEEALKYLQRYKPYIDVTNRGSRDELFHLALLFTKNNDLKSAERCLKSVISRQENFRPKLGQQDISSLASFETDILIRYEFLQELLIENNQYLEALVKVEFSRGRSITDLMQQNVLGNERISQIYSKWASSYDSEEVKVTTEILDEFLKAADKFQTNFIVYSLIQNSVFITRQSAPKTVWICIWLVKCKGSSCQDTQRIVFRTSFVDLDTLPIEPHSIGGLFRELAHRLRGLSVYPEGIKDTTNLFDQFSQERESTERSTGMERITLSDEVSDISRILYDLCIEPIASSLPMAHGDAPLSITIIPDRFLCDIPFCALKSSSGHFLIETCTISYAPSLLGFLMLDERFQYLKEKQNTTNEKLRVAAFGNAVTKELQDLPSSEKEISCIEKIFEEHLCSTFLQHEAKKDILMKHLDRCDVLHIATHASSVVYKGLGEFSYGSSIYLTPSDLSCSGILTAQEIMKSSSNCLFVCLSCCETGKGTPTSDISLGLHRAFLAAGASAVLMTRWSIADRFTSVMMDVFYTYIKEGMTITAALQRVMCDNVRAGVSPSLWSCFSFYGTPNALILSPVSVCNKSFE</sequence>
<dbReference type="SUPFAM" id="SSF48452">
    <property type="entry name" value="TPR-like"/>
    <property type="match status" value="1"/>
</dbReference>
<accession>A0ABM1BUN0</accession>
<dbReference type="Proteomes" id="UP000694941">
    <property type="component" value="Unplaced"/>
</dbReference>
<name>A0ABM1BUN0_LIMPO</name>
<dbReference type="Gene3D" id="1.25.40.10">
    <property type="entry name" value="Tetratricopeptide repeat domain"/>
    <property type="match status" value="2"/>
</dbReference>
<dbReference type="InterPro" id="IPR024983">
    <property type="entry name" value="CHAT_dom"/>
</dbReference>
<dbReference type="RefSeq" id="XP_013789001.1">
    <property type="nucleotide sequence ID" value="XM_013933547.2"/>
</dbReference>
<protein>
    <submittedName>
        <fullName evidence="3">Tetratricopeptide repeat protein 28-like</fullName>
    </submittedName>
</protein>
<dbReference type="Pfam" id="PF12770">
    <property type="entry name" value="CHAT"/>
    <property type="match status" value="1"/>
</dbReference>
<dbReference type="GeneID" id="106472876"/>
<dbReference type="InterPro" id="IPR011990">
    <property type="entry name" value="TPR-like_helical_dom_sf"/>
</dbReference>
<reference evidence="3" key="1">
    <citation type="submission" date="2025-08" db="UniProtKB">
        <authorList>
            <consortium name="RefSeq"/>
        </authorList>
    </citation>
    <scope>IDENTIFICATION</scope>
    <source>
        <tissue evidence="3">Muscle</tissue>
    </source>
</reference>
<keyword evidence="2" id="KW-1185">Reference proteome</keyword>
<organism evidence="2 3">
    <name type="scientific">Limulus polyphemus</name>
    <name type="common">Atlantic horseshoe crab</name>
    <dbReference type="NCBI Taxonomy" id="6850"/>
    <lineage>
        <taxon>Eukaryota</taxon>
        <taxon>Metazoa</taxon>
        <taxon>Ecdysozoa</taxon>
        <taxon>Arthropoda</taxon>
        <taxon>Chelicerata</taxon>
        <taxon>Merostomata</taxon>
        <taxon>Xiphosura</taxon>
        <taxon>Limulidae</taxon>
        <taxon>Limulus</taxon>
    </lineage>
</organism>
<feature type="domain" description="CHAT" evidence="1">
    <location>
        <begin position="923"/>
        <end position="1207"/>
    </location>
</feature>
<evidence type="ECO:0000313" key="2">
    <source>
        <dbReference type="Proteomes" id="UP000694941"/>
    </source>
</evidence>
<gene>
    <name evidence="3" type="primary">LOC106472876</name>
</gene>
<dbReference type="PANTHER" id="PTHR10098">
    <property type="entry name" value="RAPSYN-RELATED"/>
    <property type="match status" value="1"/>
</dbReference>
<evidence type="ECO:0000313" key="3">
    <source>
        <dbReference type="RefSeq" id="XP_013789001.1"/>
    </source>
</evidence>
<proteinExistence type="predicted"/>